<reference evidence="3" key="1">
    <citation type="submission" date="2017-06" db="EMBL/GenBank/DDBJ databases">
        <authorList>
            <person name="Varghese N."/>
            <person name="Submissions S."/>
        </authorList>
    </citation>
    <scope>NUCLEOTIDE SEQUENCE [LARGE SCALE GENOMIC DNA]</scope>
    <source>
        <strain evidence="3">DSM 45423</strain>
    </source>
</reference>
<dbReference type="EMBL" id="FZOH01000004">
    <property type="protein sequence ID" value="SNS44692.1"/>
    <property type="molecule type" value="Genomic_DNA"/>
</dbReference>
<gene>
    <name evidence="2" type="ORF">SAMN04488107_2595</name>
</gene>
<organism evidence="2 3">
    <name type="scientific">Geodermatophilus saharensis</name>
    <dbReference type="NCBI Taxonomy" id="1137994"/>
    <lineage>
        <taxon>Bacteria</taxon>
        <taxon>Bacillati</taxon>
        <taxon>Actinomycetota</taxon>
        <taxon>Actinomycetes</taxon>
        <taxon>Geodermatophilales</taxon>
        <taxon>Geodermatophilaceae</taxon>
        <taxon>Geodermatophilus</taxon>
    </lineage>
</organism>
<dbReference type="Proteomes" id="UP000198386">
    <property type="component" value="Unassembled WGS sequence"/>
</dbReference>
<accession>A0A239ELA5</accession>
<proteinExistence type="predicted"/>
<sequence length="124" mass="12610">MSRPVRSTSPAAAEARATLSADDAAAFDRLTAGVLAAPSAALGAVLRACLPGMSGVRWLRTAGLPPAARAGALTTEQWLSLYRCWSAETAGARSARARGGAPQRAGRPSAHGHAPGALAAPRWQ</sequence>
<feature type="region of interest" description="Disordered" evidence="1">
    <location>
        <begin position="93"/>
        <end position="124"/>
    </location>
</feature>
<name>A0A239ELA5_9ACTN</name>
<evidence type="ECO:0000313" key="2">
    <source>
        <dbReference type="EMBL" id="SNS44692.1"/>
    </source>
</evidence>
<dbReference type="RefSeq" id="WP_141233791.1">
    <property type="nucleotide sequence ID" value="NZ_FZOH01000004.1"/>
</dbReference>
<dbReference type="OrthoDB" id="5192807at2"/>
<keyword evidence="3" id="KW-1185">Reference proteome</keyword>
<dbReference type="AlphaFoldDB" id="A0A239ELA5"/>
<evidence type="ECO:0000256" key="1">
    <source>
        <dbReference type="SAM" id="MobiDB-lite"/>
    </source>
</evidence>
<protein>
    <submittedName>
        <fullName evidence="2">Uncharacterized protein</fullName>
    </submittedName>
</protein>
<evidence type="ECO:0000313" key="3">
    <source>
        <dbReference type="Proteomes" id="UP000198386"/>
    </source>
</evidence>